<reference evidence="2 3" key="1">
    <citation type="submission" date="2016-06" db="EMBL/GenBank/DDBJ databases">
        <authorList>
            <person name="Kjaerup R.B."/>
            <person name="Dalgaard T.S."/>
            <person name="Juul-Madsen H.R."/>
        </authorList>
    </citation>
    <scope>NUCLEOTIDE SEQUENCE [LARGE SCALE GENOMIC DNA]</scope>
    <source>
        <strain evidence="2 3">1127319.6</strain>
    </source>
</reference>
<keyword evidence="2" id="KW-0808">Transferase</keyword>
<feature type="domain" description="Methyltransferase type 11" evidence="1">
    <location>
        <begin position="36"/>
        <end position="126"/>
    </location>
</feature>
<gene>
    <name evidence="2" type="ORF">A5630_18115</name>
</gene>
<protein>
    <submittedName>
        <fullName evidence="2">SAM-dependent methyltransferase</fullName>
    </submittedName>
</protein>
<dbReference type="OrthoDB" id="4722501at2"/>
<evidence type="ECO:0000259" key="1">
    <source>
        <dbReference type="Pfam" id="PF08241"/>
    </source>
</evidence>
<evidence type="ECO:0000313" key="2">
    <source>
        <dbReference type="EMBL" id="OBJ43748.1"/>
    </source>
</evidence>
<dbReference type="AlphaFoldDB" id="A0A1A3H814"/>
<dbReference type="PANTHER" id="PTHR43591:SF24">
    <property type="entry name" value="2-METHOXY-6-POLYPRENYL-1,4-BENZOQUINOL METHYLASE, MITOCHONDRIAL"/>
    <property type="match status" value="1"/>
</dbReference>
<dbReference type="Proteomes" id="UP000093898">
    <property type="component" value="Unassembled WGS sequence"/>
</dbReference>
<comment type="caution">
    <text evidence="2">The sequence shown here is derived from an EMBL/GenBank/DDBJ whole genome shotgun (WGS) entry which is preliminary data.</text>
</comment>
<evidence type="ECO:0000313" key="3">
    <source>
        <dbReference type="Proteomes" id="UP000093898"/>
    </source>
</evidence>
<name>A0A1A3H814_MYCMU</name>
<dbReference type="STRING" id="56689.GCA_001291445_04916"/>
<dbReference type="SUPFAM" id="SSF53335">
    <property type="entry name" value="S-adenosyl-L-methionine-dependent methyltransferases"/>
    <property type="match status" value="1"/>
</dbReference>
<dbReference type="CDD" id="cd02440">
    <property type="entry name" value="AdoMet_MTases"/>
    <property type="match status" value="1"/>
</dbReference>
<organism evidence="2 3">
    <name type="scientific">Mycolicibacterium mucogenicum</name>
    <name type="common">Mycobacterium mucogenicum</name>
    <dbReference type="NCBI Taxonomy" id="56689"/>
    <lineage>
        <taxon>Bacteria</taxon>
        <taxon>Bacillati</taxon>
        <taxon>Actinomycetota</taxon>
        <taxon>Actinomycetes</taxon>
        <taxon>Mycobacteriales</taxon>
        <taxon>Mycobacteriaceae</taxon>
        <taxon>Mycolicibacterium</taxon>
    </lineage>
</organism>
<proteinExistence type="predicted"/>
<dbReference type="InterPro" id="IPR029063">
    <property type="entry name" value="SAM-dependent_MTases_sf"/>
</dbReference>
<dbReference type="Gene3D" id="3.40.50.150">
    <property type="entry name" value="Vaccinia Virus protein VP39"/>
    <property type="match status" value="1"/>
</dbReference>
<dbReference type="Pfam" id="PF08241">
    <property type="entry name" value="Methyltransf_11"/>
    <property type="match status" value="1"/>
</dbReference>
<dbReference type="GO" id="GO:0008757">
    <property type="term" value="F:S-adenosylmethionine-dependent methyltransferase activity"/>
    <property type="evidence" value="ECO:0007669"/>
    <property type="project" value="InterPro"/>
</dbReference>
<keyword evidence="2" id="KW-0489">Methyltransferase</keyword>
<dbReference type="PANTHER" id="PTHR43591">
    <property type="entry name" value="METHYLTRANSFERASE"/>
    <property type="match status" value="1"/>
</dbReference>
<dbReference type="InterPro" id="IPR013216">
    <property type="entry name" value="Methyltransf_11"/>
</dbReference>
<accession>A0A1A3H814</accession>
<dbReference type="EMBL" id="LZLC01000073">
    <property type="protein sequence ID" value="OBJ43748.1"/>
    <property type="molecule type" value="Genomic_DNA"/>
</dbReference>
<dbReference type="RefSeq" id="WP_064980080.1">
    <property type="nucleotide sequence ID" value="NZ_LZLC01000073.1"/>
</dbReference>
<sequence length="253" mass="26327">MSTWSVGRYEAVAEFIAPIAFEVVDAVPHGPGTALVDLACGTGNASLHAAGLGAQVTGVDITPELLAIAAAKPGGDAVNWVSADASATGLPDASFDAAVSNMGVIFVEPTAMVAELARLLKPGAALGFSTWVKAGDNPFFTPVVEVLGQPEPGPYSPDQWGVPELIHERLDADFADVAIENSVLVWQFGSVADAVRFVTDESPMHVTTLTYLDDETRSRLIAAFTAAFTAHEAADGTVAFDAPYAVITGRRRG</sequence>
<dbReference type="GO" id="GO:0032259">
    <property type="term" value="P:methylation"/>
    <property type="evidence" value="ECO:0007669"/>
    <property type="project" value="UniProtKB-KW"/>
</dbReference>